<evidence type="ECO:0000313" key="3">
    <source>
        <dbReference type="EMBL" id="KAL2794406.1"/>
    </source>
</evidence>
<accession>A0ABR4G5X5</accession>
<dbReference type="Gene3D" id="3.60.21.10">
    <property type="match status" value="1"/>
</dbReference>
<feature type="region of interest" description="Disordered" evidence="1">
    <location>
        <begin position="247"/>
        <end position="318"/>
    </location>
</feature>
<dbReference type="CDD" id="cd07379">
    <property type="entry name" value="MPP_239FB"/>
    <property type="match status" value="1"/>
</dbReference>
<dbReference type="PANTHER" id="PTHR12905:SF16">
    <property type="entry name" value="SER_THR PROTEIN PHOSPHATASE FAMILY PROTEIN (AFU_ORTHOLOGUE AFUA_1G06000)"/>
    <property type="match status" value="1"/>
</dbReference>
<dbReference type="SUPFAM" id="SSF56300">
    <property type="entry name" value="Metallo-dependent phosphatases"/>
    <property type="match status" value="1"/>
</dbReference>
<dbReference type="Pfam" id="PF00149">
    <property type="entry name" value="Metallophos"/>
    <property type="match status" value="1"/>
</dbReference>
<feature type="domain" description="Calcineurin-like phosphoesterase" evidence="2">
    <location>
        <begin position="7"/>
        <end position="208"/>
    </location>
</feature>
<protein>
    <submittedName>
        <fullName evidence="3">Metallo-dependent phosphatase-like protein</fullName>
    </submittedName>
</protein>
<dbReference type="InterPro" id="IPR051693">
    <property type="entry name" value="UPF0046_metallophosphoest"/>
</dbReference>
<keyword evidence="4" id="KW-1185">Reference proteome</keyword>
<dbReference type="InterPro" id="IPR029052">
    <property type="entry name" value="Metallo-depent_PP-like"/>
</dbReference>
<comment type="caution">
    <text evidence="3">The sequence shown here is derived from an EMBL/GenBank/DDBJ whole genome shotgun (WGS) entry which is preliminary data.</text>
</comment>
<gene>
    <name evidence="3" type="ORF">BJX66DRAFT_198456</name>
</gene>
<organism evidence="3 4">
    <name type="scientific">Aspergillus keveii</name>
    <dbReference type="NCBI Taxonomy" id="714993"/>
    <lineage>
        <taxon>Eukaryota</taxon>
        <taxon>Fungi</taxon>
        <taxon>Dikarya</taxon>
        <taxon>Ascomycota</taxon>
        <taxon>Pezizomycotina</taxon>
        <taxon>Eurotiomycetes</taxon>
        <taxon>Eurotiomycetidae</taxon>
        <taxon>Eurotiales</taxon>
        <taxon>Aspergillaceae</taxon>
        <taxon>Aspergillus</taxon>
        <taxon>Aspergillus subgen. Nidulantes</taxon>
    </lineage>
</organism>
<dbReference type="EMBL" id="JBFTWV010000045">
    <property type="protein sequence ID" value="KAL2794406.1"/>
    <property type="molecule type" value="Genomic_DNA"/>
</dbReference>
<evidence type="ECO:0000313" key="4">
    <source>
        <dbReference type="Proteomes" id="UP001610563"/>
    </source>
</evidence>
<name>A0ABR4G5X5_9EURO</name>
<proteinExistence type="predicted"/>
<reference evidence="3 4" key="1">
    <citation type="submission" date="2024-07" db="EMBL/GenBank/DDBJ databases">
        <title>Section-level genome sequencing and comparative genomics of Aspergillus sections Usti and Cavernicolus.</title>
        <authorList>
            <consortium name="Lawrence Berkeley National Laboratory"/>
            <person name="Nybo J.L."/>
            <person name="Vesth T.C."/>
            <person name="Theobald S."/>
            <person name="Frisvad J.C."/>
            <person name="Larsen T.O."/>
            <person name="Kjaerboelling I."/>
            <person name="Rothschild-Mancinelli K."/>
            <person name="Lyhne E.K."/>
            <person name="Kogle M.E."/>
            <person name="Barry K."/>
            <person name="Clum A."/>
            <person name="Na H."/>
            <person name="Ledsgaard L."/>
            <person name="Lin J."/>
            <person name="Lipzen A."/>
            <person name="Kuo A."/>
            <person name="Riley R."/>
            <person name="Mondo S."/>
            <person name="Labutti K."/>
            <person name="Haridas S."/>
            <person name="Pangalinan J."/>
            <person name="Salamov A.A."/>
            <person name="Simmons B.A."/>
            <person name="Magnuson J.K."/>
            <person name="Chen J."/>
            <person name="Drula E."/>
            <person name="Henrissat B."/>
            <person name="Wiebenga A."/>
            <person name="Lubbers R.J."/>
            <person name="Gomes A.C."/>
            <person name="Makela M.R."/>
            <person name="Stajich J."/>
            <person name="Grigoriev I.V."/>
            <person name="Mortensen U.H."/>
            <person name="De Vries R.P."/>
            <person name="Baker S.E."/>
            <person name="Andersen M.R."/>
        </authorList>
    </citation>
    <scope>NUCLEOTIDE SEQUENCE [LARGE SCALE GENOMIC DNA]</scope>
    <source>
        <strain evidence="3 4">CBS 209.92</strain>
    </source>
</reference>
<sequence>MLRRKTRFVCVSDTHGYAPSEAGFRLPPGDVLIHAGDLTNQGSKSELQRTMNWIAAADYEVKIVICGNHDITLDEAFYAENKDRFHNKHPEDYQECMDVVTSASPSILFLKHQSALVRLNKANGPNTVFKVFGSPYSQCDGNWAFLYGSGEAEKLWRPIPLDTDILVTHMPPHGHCDKISGEPMGCRALHRNLNRVRPLLAVCGHIHESRGFERVRWRSGPLLSETTEAESLEDEVIKGILPPVGSKKQSLVDLTGKKAPRLDNEGLAGNTNTNTSPSTPFPPSVKFLVLPPQSHTEEQATGFSSQPRPTEAQGTEAERLRAQRKETCIVNAAIMLSGWPHRGGRRFYPGPIIVDLELPAWTEDSVTHQGQA</sequence>
<dbReference type="InterPro" id="IPR004843">
    <property type="entry name" value="Calcineurin-like_PHP"/>
</dbReference>
<evidence type="ECO:0000259" key="2">
    <source>
        <dbReference type="Pfam" id="PF00149"/>
    </source>
</evidence>
<dbReference type="Proteomes" id="UP001610563">
    <property type="component" value="Unassembled WGS sequence"/>
</dbReference>
<feature type="compositionally biased region" description="Polar residues" evidence="1">
    <location>
        <begin position="299"/>
        <end position="308"/>
    </location>
</feature>
<evidence type="ECO:0000256" key="1">
    <source>
        <dbReference type="SAM" id="MobiDB-lite"/>
    </source>
</evidence>
<dbReference type="PANTHER" id="PTHR12905">
    <property type="entry name" value="METALLOPHOSPHOESTERASE"/>
    <property type="match status" value="1"/>
</dbReference>